<protein>
    <submittedName>
        <fullName evidence="4">Septum formation family protein</fullName>
    </submittedName>
</protein>
<keyword evidence="2" id="KW-0472">Membrane</keyword>
<dbReference type="EMBL" id="CP141059">
    <property type="protein sequence ID" value="WQQ27898.1"/>
    <property type="molecule type" value="Genomic_DNA"/>
</dbReference>
<keyword evidence="2" id="KW-0812">Transmembrane</keyword>
<feature type="region of interest" description="Disordered" evidence="1">
    <location>
        <begin position="1"/>
        <end position="53"/>
    </location>
</feature>
<feature type="transmembrane region" description="Helical" evidence="2">
    <location>
        <begin position="112"/>
        <end position="136"/>
    </location>
</feature>
<keyword evidence="2" id="KW-1133">Transmembrane helix</keyword>
<feature type="compositionally biased region" description="Pro residues" evidence="1">
    <location>
        <begin position="8"/>
        <end position="19"/>
    </location>
</feature>
<evidence type="ECO:0000313" key="5">
    <source>
        <dbReference type="Proteomes" id="UP001327225"/>
    </source>
</evidence>
<dbReference type="Pfam" id="PF13845">
    <property type="entry name" value="Septum_form"/>
    <property type="match status" value="1"/>
</dbReference>
<keyword evidence="5" id="KW-1185">Reference proteome</keyword>
<evidence type="ECO:0000259" key="3">
    <source>
        <dbReference type="Pfam" id="PF13845"/>
    </source>
</evidence>
<feature type="domain" description="Septum formation-related" evidence="3">
    <location>
        <begin position="185"/>
        <end position="273"/>
    </location>
</feature>
<evidence type="ECO:0000256" key="2">
    <source>
        <dbReference type="SAM" id="Phobius"/>
    </source>
</evidence>
<gene>
    <name evidence="4" type="ORF">SHK19_06600</name>
</gene>
<dbReference type="InterPro" id="IPR026004">
    <property type="entry name" value="Septum_form"/>
</dbReference>
<name>A0ABZ0ZUA5_9ACTN</name>
<sequence length="282" mass="30092">MPEIPPDDLTPPGPPPDPEPGTAGRPAGGRSVDEWIAENRGRTQTSDPYASPGQLRLGEAPRYAADKSRKMAGWALGLAIAFCIPFAFLVAIGLAIAVLVRSRGGGDHGKGMAIAALIISGLLIVLNVVYVVVVLFNGIDNTERDSEGRVVDGGTVTLDRLRIGDCFDEPNLDDIPTDGSEAEGSASVEVVPCGEPHQAEFFHSIEVGGDDFPGTAALDRRGAECLRAFEEYVGKPFRRSSLEVVYYSPTPMSWRLGDHTILCTVTEPDMSDVTGSVKNSRR</sequence>
<reference evidence="5" key="1">
    <citation type="submission" date="2023-12" db="EMBL/GenBank/DDBJ databases">
        <title>Novel species in genus Nocardioides.</title>
        <authorList>
            <person name="Zhou H."/>
        </authorList>
    </citation>
    <scope>NUCLEOTIDE SEQUENCE [LARGE SCALE GENOMIC DNA]</scope>
    <source>
        <strain evidence="5">HM61</strain>
    </source>
</reference>
<evidence type="ECO:0000313" key="4">
    <source>
        <dbReference type="EMBL" id="WQQ27898.1"/>
    </source>
</evidence>
<feature type="transmembrane region" description="Helical" evidence="2">
    <location>
        <begin position="72"/>
        <end position="100"/>
    </location>
</feature>
<proteinExistence type="predicted"/>
<feature type="compositionally biased region" description="Basic and acidic residues" evidence="1">
    <location>
        <begin position="31"/>
        <end position="41"/>
    </location>
</feature>
<dbReference type="Proteomes" id="UP001327225">
    <property type="component" value="Chromosome"/>
</dbReference>
<organism evidence="4 5">
    <name type="scientific">Nocardioides bizhenqiangii</name>
    <dbReference type="NCBI Taxonomy" id="3095076"/>
    <lineage>
        <taxon>Bacteria</taxon>
        <taxon>Bacillati</taxon>
        <taxon>Actinomycetota</taxon>
        <taxon>Actinomycetes</taxon>
        <taxon>Propionibacteriales</taxon>
        <taxon>Nocardioidaceae</taxon>
        <taxon>Nocardioides</taxon>
    </lineage>
</organism>
<dbReference type="RefSeq" id="WP_322938175.1">
    <property type="nucleotide sequence ID" value="NZ_CP141059.1"/>
</dbReference>
<evidence type="ECO:0000256" key="1">
    <source>
        <dbReference type="SAM" id="MobiDB-lite"/>
    </source>
</evidence>
<accession>A0ABZ0ZUA5</accession>